<name>A0A8K0KKM8_LADFU</name>
<dbReference type="GO" id="GO:0003677">
    <property type="term" value="F:DNA binding"/>
    <property type="evidence" value="ECO:0007669"/>
    <property type="project" value="TreeGrafter"/>
</dbReference>
<dbReference type="Proteomes" id="UP000792457">
    <property type="component" value="Unassembled WGS sequence"/>
</dbReference>
<gene>
    <name evidence="3" type="ORF">J437_LFUL013931</name>
</gene>
<comment type="caution">
    <text evidence="3">The sequence shown here is derived from an EMBL/GenBank/DDBJ whole genome shotgun (WGS) entry which is preliminary data.</text>
</comment>
<dbReference type="InterPro" id="IPR009057">
    <property type="entry name" value="Homeodomain-like_sf"/>
</dbReference>
<dbReference type="EMBL" id="KZ308762">
    <property type="protein sequence ID" value="KAG8234013.1"/>
    <property type="molecule type" value="Genomic_DNA"/>
</dbReference>
<accession>A0A8K0KKM8</accession>
<proteinExistence type="predicted"/>
<dbReference type="SUPFAM" id="SSF46689">
    <property type="entry name" value="Homeodomain-like"/>
    <property type="match status" value="1"/>
</dbReference>
<sequence length="209" mass="23718">MGTYWKRDEKHLQMAVAAYKNGDYGLNECAHVYGVPKATVKRHADESNCSKRQAPSWIRVGNGAGLFIPPMTIFKRKRKPQELEMVAPLGSVIEISDTGYINSELFVSWLKHFKRHVNCSIESPVLLLLDGNTTDSRNLEAVEYARDNVIIMLQLPGHTTHQLPPLDVAFFAPLQKYSLEVDENVADEPTSSKRFQEHLYRVCNGVLQY</sequence>
<dbReference type="InterPro" id="IPR004875">
    <property type="entry name" value="DDE_SF_endonuclease_dom"/>
</dbReference>
<reference evidence="3" key="2">
    <citation type="submission" date="2017-10" db="EMBL/GenBank/DDBJ databases">
        <title>Ladona fulva Genome sequencing and assembly.</title>
        <authorList>
            <person name="Murali S."/>
            <person name="Richards S."/>
            <person name="Bandaranaike D."/>
            <person name="Bellair M."/>
            <person name="Blankenburg K."/>
            <person name="Chao H."/>
            <person name="Dinh H."/>
            <person name="Doddapaneni H."/>
            <person name="Dugan-Rocha S."/>
            <person name="Elkadiri S."/>
            <person name="Gnanaolivu R."/>
            <person name="Hernandez B."/>
            <person name="Skinner E."/>
            <person name="Javaid M."/>
            <person name="Lee S."/>
            <person name="Li M."/>
            <person name="Ming W."/>
            <person name="Munidasa M."/>
            <person name="Muniz J."/>
            <person name="Nguyen L."/>
            <person name="Hughes D."/>
            <person name="Osuji N."/>
            <person name="Pu L.-L."/>
            <person name="Puazo M."/>
            <person name="Qu C."/>
            <person name="Quiroz J."/>
            <person name="Raj R."/>
            <person name="Weissenberger G."/>
            <person name="Xin Y."/>
            <person name="Zou X."/>
            <person name="Han Y."/>
            <person name="Worley K."/>
            <person name="Muzny D."/>
            <person name="Gibbs R."/>
        </authorList>
    </citation>
    <scope>NUCLEOTIDE SEQUENCE</scope>
    <source>
        <strain evidence="3">Sampled in the wild</strain>
    </source>
</reference>
<keyword evidence="4" id="KW-1185">Reference proteome</keyword>
<evidence type="ECO:0000313" key="3">
    <source>
        <dbReference type="EMBL" id="KAG8234013.1"/>
    </source>
</evidence>
<protein>
    <recommendedName>
        <fullName evidence="2">DDE-1 domain-containing protein</fullName>
    </recommendedName>
</protein>
<dbReference type="PANTHER" id="PTHR19303:SF74">
    <property type="entry name" value="POGO TRANSPOSABLE ELEMENT WITH KRAB DOMAIN"/>
    <property type="match status" value="1"/>
</dbReference>
<dbReference type="GO" id="GO:0005634">
    <property type="term" value="C:nucleus"/>
    <property type="evidence" value="ECO:0007669"/>
    <property type="project" value="UniProtKB-SubCell"/>
</dbReference>
<organism evidence="3 4">
    <name type="scientific">Ladona fulva</name>
    <name type="common">Scarce chaser dragonfly</name>
    <name type="synonym">Libellula fulva</name>
    <dbReference type="NCBI Taxonomy" id="123851"/>
    <lineage>
        <taxon>Eukaryota</taxon>
        <taxon>Metazoa</taxon>
        <taxon>Ecdysozoa</taxon>
        <taxon>Arthropoda</taxon>
        <taxon>Hexapoda</taxon>
        <taxon>Insecta</taxon>
        <taxon>Pterygota</taxon>
        <taxon>Palaeoptera</taxon>
        <taxon>Odonata</taxon>
        <taxon>Epiprocta</taxon>
        <taxon>Anisoptera</taxon>
        <taxon>Libelluloidea</taxon>
        <taxon>Libellulidae</taxon>
        <taxon>Ladona</taxon>
    </lineage>
</organism>
<feature type="domain" description="DDE-1" evidence="2">
    <location>
        <begin position="68"/>
        <end position="177"/>
    </location>
</feature>
<dbReference type="OrthoDB" id="6750291at2759"/>
<dbReference type="AlphaFoldDB" id="A0A8K0KKM8"/>
<dbReference type="Pfam" id="PF03184">
    <property type="entry name" value="DDE_1"/>
    <property type="match status" value="1"/>
</dbReference>
<reference evidence="3" key="1">
    <citation type="submission" date="2013-04" db="EMBL/GenBank/DDBJ databases">
        <authorList>
            <person name="Qu J."/>
            <person name="Murali S.C."/>
            <person name="Bandaranaike D."/>
            <person name="Bellair M."/>
            <person name="Blankenburg K."/>
            <person name="Chao H."/>
            <person name="Dinh H."/>
            <person name="Doddapaneni H."/>
            <person name="Downs B."/>
            <person name="Dugan-Rocha S."/>
            <person name="Elkadiri S."/>
            <person name="Gnanaolivu R.D."/>
            <person name="Hernandez B."/>
            <person name="Javaid M."/>
            <person name="Jayaseelan J.C."/>
            <person name="Lee S."/>
            <person name="Li M."/>
            <person name="Ming W."/>
            <person name="Munidasa M."/>
            <person name="Muniz J."/>
            <person name="Nguyen L."/>
            <person name="Ongeri F."/>
            <person name="Osuji N."/>
            <person name="Pu L.-L."/>
            <person name="Puazo M."/>
            <person name="Qu C."/>
            <person name="Quiroz J."/>
            <person name="Raj R."/>
            <person name="Weissenberger G."/>
            <person name="Xin Y."/>
            <person name="Zou X."/>
            <person name="Han Y."/>
            <person name="Richards S."/>
            <person name="Worley K."/>
            <person name="Muzny D."/>
            <person name="Gibbs R."/>
        </authorList>
    </citation>
    <scope>NUCLEOTIDE SEQUENCE</scope>
    <source>
        <strain evidence="3">Sampled in the wild</strain>
    </source>
</reference>
<dbReference type="PANTHER" id="PTHR19303">
    <property type="entry name" value="TRANSPOSON"/>
    <property type="match status" value="1"/>
</dbReference>
<evidence type="ECO:0000259" key="2">
    <source>
        <dbReference type="Pfam" id="PF03184"/>
    </source>
</evidence>
<evidence type="ECO:0000256" key="1">
    <source>
        <dbReference type="ARBA" id="ARBA00004123"/>
    </source>
</evidence>
<evidence type="ECO:0000313" key="4">
    <source>
        <dbReference type="Proteomes" id="UP000792457"/>
    </source>
</evidence>
<dbReference type="InterPro" id="IPR050863">
    <property type="entry name" value="CenT-Element_Derived"/>
</dbReference>
<comment type="subcellular location">
    <subcellularLocation>
        <location evidence="1">Nucleus</location>
    </subcellularLocation>
</comment>